<feature type="domain" description="ABC transporter" evidence="5">
    <location>
        <begin position="25"/>
        <end position="266"/>
    </location>
</feature>
<evidence type="ECO:0000259" key="5">
    <source>
        <dbReference type="PROSITE" id="PS50893"/>
    </source>
</evidence>
<keyword evidence="4" id="KW-0175">Coiled coil</keyword>
<dbReference type="InterPro" id="IPR032781">
    <property type="entry name" value="ABC_tran_Xtn"/>
</dbReference>
<dbReference type="InterPro" id="IPR027417">
    <property type="entry name" value="P-loop_NTPase"/>
</dbReference>
<proteinExistence type="predicted"/>
<dbReference type="PROSITE" id="PS50893">
    <property type="entry name" value="ABC_TRANSPORTER_2"/>
    <property type="match status" value="2"/>
</dbReference>
<evidence type="ECO:0000256" key="4">
    <source>
        <dbReference type="SAM" id="Coils"/>
    </source>
</evidence>
<keyword evidence="1" id="KW-0677">Repeat</keyword>
<dbReference type="SMART" id="SM00382">
    <property type="entry name" value="AAA"/>
    <property type="match status" value="2"/>
</dbReference>
<gene>
    <name evidence="6" type="ORF">SAMN05216557_101602</name>
</gene>
<dbReference type="GO" id="GO:0016887">
    <property type="term" value="F:ATP hydrolysis activity"/>
    <property type="evidence" value="ECO:0007669"/>
    <property type="project" value="InterPro"/>
</dbReference>
<evidence type="ECO:0000256" key="1">
    <source>
        <dbReference type="ARBA" id="ARBA00022737"/>
    </source>
</evidence>
<reference evidence="6 7" key="1">
    <citation type="submission" date="2016-10" db="EMBL/GenBank/DDBJ databases">
        <authorList>
            <person name="Varghese N."/>
            <person name="Submissions S."/>
        </authorList>
    </citation>
    <scope>NUCLEOTIDE SEQUENCE [LARGE SCALE GENOMIC DNA]</scope>
    <source>
        <strain evidence="6 7">S7-754</strain>
    </source>
</reference>
<organism evidence="6 7">
    <name type="scientific">Sphingomonas carotinifaciens</name>
    <dbReference type="NCBI Taxonomy" id="1166323"/>
    <lineage>
        <taxon>Bacteria</taxon>
        <taxon>Pseudomonadati</taxon>
        <taxon>Pseudomonadota</taxon>
        <taxon>Alphaproteobacteria</taxon>
        <taxon>Sphingomonadales</taxon>
        <taxon>Sphingomonadaceae</taxon>
        <taxon>Sphingomonas</taxon>
    </lineage>
</organism>
<dbReference type="Gene3D" id="3.40.50.300">
    <property type="entry name" value="P-loop containing nucleotide triphosphate hydrolases"/>
    <property type="match status" value="2"/>
</dbReference>
<dbReference type="PROSITE" id="PS00211">
    <property type="entry name" value="ABC_TRANSPORTER_1"/>
    <property type="match status" value="2"/>
</dbReference>
<dbReference type="FunFam" id="3.40.50.300:FF:000011">
    <property type="entry name" value="Putative ABC transporter ATP-binding component"/>
    <property type="match status" value="1"/>
</dbReference>
<keyword evidence="2" id="KW-0547">Nucleotide-binding</keyword>
<dbReference type="CDD" id="cd03221">
    <property type="entry name" value="ABCF_EF-3"/>
    <property type="match status" value="2"/>
</dbReference>
<dbReference type="AlphaFoldDB" id="A0A1G7FXW3"/>
<dbReference type="EMBL" id="FNBI01000001">
    <property type="protein sequence ID" value="SDE80652.1"/>
    <property type="molecule type" value="Genomic_DNA"/>
</dbReference>
<dbReference type="PANTHER" id="PTHR19211">
    <property type="entry name" value="ATP-BINDING TRANSPORT PROTEIN-RELATED"/>
    <property type="match status" value="1"/>
</dbReference>
<dbReference type="InterPro" id="IPR003439">
    <property type="entry name" value="ABC_transporter-like_ATP-bd"/>
</dbReference>
<protein>
    <submittedName>
        <fullName evidence="6">ATP-binding cassette, subfamily F, member 3</fullName>
    </submittedName>
</protein>
<evidence type="ECO:0000256" key="2">
    <source>
        <dbReference type="ARBA" id="ARBA00022741"/>
    </source>
</evidence>
<dbReference type="InterPro" id="IPR017871">
    <property type="entry name" value="ABC_transporter-like_CS"/>
</dbReference>
<dbReference type="InterPro" id="IPR003593">
    <property type="entry name" value="AAA+_ATPase"/>
</dbReference>
<sequence length="641" mass="69604">MAGPFCLAAPPVTPGLQNANGARMLNLNGITVRLGGRTILDRASAALPPGSRVGLIGRNGTGKSTLVRVIARQLEADEGAAEMPRGSRLGYIAQEAPSGTATPFDTVLEADTERATLMVASETETDPDKLGDIYERLIAIDAYTAPARAATILKGLGFDEEMQGRPLDSFSGGWKMRVALAALLFSAPDVLLLDEPSNHLDLEAVMWLEDFLKSYRATILLVSHERDFLNNVVDHILHLQGGKVTLYVGGYDSFERQRAERMAQLAAAKANQDVQRAKLQDYIARNSARASTAKQAQSRQKMLAKMQPIAELANDPSLSFDFPDPDELRPPLITLDMATVGYAETPILKRLNLRLDPDDRVALLGRNGNGKTTLARLLAAQLAPMDGEMNASGKMRVGYFTQYQVEELDATDTPLEHMTRTMRGASPAAVRAQLGRFGFSGDKATTLVGKLSGGERARLALALITRDAPHMLILDEPTNHLDVDAREALVQALNGYKGAVVLVSHDRHMLEMTADRLVLVDQGTAREFDGTLDDYIAFVLSGDSKPAESKPANKADRKASAAYKEAEKARKKLIREAEAETAKLTAELTEIDRAMFDPSTATPALAKLTMSDLMKRRAALQDQLEAAETRWMEASEALEAA</sequence>
<name>A0A1G7FXW3_9SPHN</name>
<dbReference type="PANTHER" id="PTHR19211:SF14">
    <property type="entry name" value="ATP-BINDING CASSETTE SUB-FAMILY F MEMBER 1"/>
    <property type="match status" value="1"/>
</dbReference>
<dbReference type="GO" id="GO:0005524">
    <property type="term" value="F:ATP binding"/>
    <property type="evidence" value="ECO:0007669"/>
    <property type="project" value="UniProtKB-KW"/>
</dbReference>
<evidence type="ECO:0000256" key="3">
    <source>
        <dbReference type="ARBA" id="ARBA00022840"/>
    </source>
</evidence>
<dbReference type="Pfam" id="PF00005">
    <property type="entry name" value="ABC_tran"/>
    <property type="match status" value="2"/>
</dbReference>
<dbReference type="Pfam" id="PF12848">
    <property type="entry name" value="ABC_tran_Xtn"/>
    <property type="match status" value="1"/>
</dbReference>
<keyword evidence="7" id="KW-1185">Reference proteome</keyword>
<feature type="domain" description="ABC transporter" evidence="5">
    <location>
        <begin position="332"/>
        <end position="547"/>
    </location>
</feature>
<feature type="coiled-coil region" evidence="4">
    <location>
        <begin position="552"/>
        <end position="637"/>
    </location>
</feature>
<accession>A0A1G7FXW3</accession>
<evidence type="ECO:0000313" key="6">
    <source>
        <dbReference type="EMBL" id="SDE80652.1"/>
    </source>
</evidence>
<dbReference type="Proteomes" id="UP000323502">
    <property type="component" value="Unassembled WGS sequence"/>
</dbReference>
<evidence type="ECO:0000313" key="7">
    <source>
        <dbReference type="Proteomes" id="UP000323502"/>
    </source>
</evidence>
<keyword evidence="3 6" id="KW-0067">ATP-binding</keyword>
<dbReference type="InterPro" id="IPR050611">
    <property type="entry name" value="ABCF"/>
</dbReference>
<dbReference type="SUPFAM" id="SSF52540">
    <property type="entry name" value="P-loop containing nucleoside triphosphate hydrolases"/>
    <property type="match status" value="2"/>
</dbReference>